<reference evidence="1" key="1">
    <citation type="journal article" date="2021" name="Genome Biol. Evol.">
        <title>A High-Quality Reference Genome for a Parasitic Bivalve with Doubly Uniparental Inheritance (Bivalvia: Unionida).</title>
        <authorList>
            <person name="Smith C.H."/>
        </authorList>
    </citation>
    <scope>NUCLEOTIDE SEQUENCE</scope>
    <source>
        <strain evidence="1">CHS0354</strain>
    </source>
</reference>
<evidence type="ECO:0000313" key="2">
    <source>
        <dbReference type="Proteomes" id="UP001195483"/>
    </source>
</evidence>
<protein>
    <submittedName>
        <fullName evidence="1">Uncharacterized protein</fullName>
    </submittedName>
</protein>
<dbReference type="EMBL" id="JAEAOA010000967">
    <property type="protein sequence ID" value="KAK3575828.1"/>
    <property type="molecule type" value="Genomic_DNA"/>
</dbReference>
<reference evidence="1" key="3">
    <citation type="submission" date="2023-05" db="EMBL/GenBank/DDBJ databases">
        <authorList>
            <person name="Smith C.H."/>
        </authorList>
    </citation>
    <scope>NUCLEOTIDE SEQUENCE</scope>
    <source>
        <strain evidence="1">CHS0354</strain>
        <tissue evidence="1">Mantle</tissue>
    </source>
</reference>
<dbReference type="Proteomes" id="UP001195483">
    <property type="component" value="Unassembled WGS sequence"/>
</dbReference>
<comment type="caution">
    <text evidence="1">The sequence shown here is derived from an EMBL/GenBank/DDBJ whole genome shotgun (WGS) entry which is preliminary data.</text>
</comment>
<evidence type="ECO:0000313" key="1">
    <source>
        <dbReference type="EMBL" id="KAK3575828.1"/>
    </source>
</evidence>
<keyword evidence="2" id="KW-1185">Reference proteome</keyword>
<name>A0AAE0RLF8_9BIVA</name>
<accession>A0AAE0RLF8</accession>
<sequence>MNLDKPVKHFTVLPMKCDKMNMDKPVKHFTVLPMKCDKMNMDKPVKHFTALPMKIWKTYCDVVIHCTKELYTVTCRSKYCFRNLPYILAYMLGQTANNKDPGLP</sequence>
<reference evidence="1" key="2">
    <citation type="journal article" date="2021" name="Genome Biol. Evol.">
        <title>Developing a high-quality reference genome for a parasitic bivalve with doubly uniparental inheritance (Bivalvia: Unionida).</title>
        <authorList>
            <person name="Smith C.H."/>
        </authorList>
    </citation>
    <scope>NUCLEOTIDE SEQUENCE</scope>
    <source>
        <strain evidence="1">CHS0354</strain>
        <tissue evidence="1">Mantle</tissue>
    </source>
</reference>
<dbReference type="AlphaFoldDB" id="A0AAE0RLF8"/>
<gene>
    <name evidence="1" type="ORF">CHS0354_015580</name>
</gene>
<organism evidence="1 2">
    <name type="scientific">Potamilus streckersoni</name>
    <dbReference type="NCBI Taxonomy" id="2493646"/>
    <lineage>
        <taxon>Eukaryota</taxon>
        <taxon>Metazoa</taxon>
        <taxon>Spiralia</taxon>
        <taxon>Lophotrochozoa</taxon>
        <taxon>Mollusca</taxon>
        <taxon>Bivalvia</taxon>
        <taxon>Autobranchia</taxon>
        <taxon>Heteroconchia</taxon>
        <taxon>Palaeoheterodonta</taxon>
        <taxon>Unionida</taxon>
        <taxon>Unionoidea</taxon>
        <taxon>Unionidae</taxon>
        <taxon>Ambleminae</taxon>
        <taxon>Lampsilini</taxon>
        <taxon>Potamilus</taxon>
    </lineage>
</organism>
<proteinExistence type="predicted"/>